<dbReference type="Gene3D" id="2.40.160.10">
    <property type="entry name" value="Porin"/>
    <property type="match status" value="1"/>
</dbReference>
<accession>A0A222G8Y5</accession>
<dbReference type="KEGG" id="cber:B5D82_11640"/>
<keyword evidence="2" id="KW-0813">Transport</keyword>
<feature type="chain" id="PRO_5013188783" evidence="4">
    <location>
        <begin position="27"/>
        <end position="375"/>
    </location>
</feature>
<sequence length="375" mass="40769">MNAFKQPLAVSAAFAIASSFSTYTSAFESAEMQSETVLPEALNPGFSGRVRLGYISIDDEVNIREKSSAIGAELSYSSESWHGISGTGSLYTTQKLFHDDEGSFFGSDGDGYAILGQAYLQANVDNTEVKLGRFGFDSPHADMDDVRMVPNTFLGVLVTNADITDTTIYAAHLAKSSGVNSRKPEDFTSINRNDGVNILGVVYQGFENIALQTWYYNANDLADLFYVEAAVEYDNFSFGAQFGKQSDTSNNDTGPDGDAYGILASYALNNFTFTTSYNHVSGTIINGFGGGPFYTNAADHTISGVLNQNALAIGVDYSGIENLTIGLLNVAFDKGEDEIDLFVSYDFGNDMLLDFTYHHLHDDGEMILAMFNVYF</sequence>
<reference evidence="5 6" key="1">
    <citation type="submission" date="2017-08" db="EMBL/GenBank/DDBJ databases">
        <title>Complete genome of Colwellia sp. NB097-1, a psychrophile bacterium ioslated from Bering Sea.</title>
        <authorList>
            <person name="Chen X."/>
        </authorList>
    </citation>
    <scope>NUCLEOTIDE SEQUENCE [LARGE SCALE GENOMIC DNA]</scope>
    <source>
        <strain evidence="5 6">NB097-1</strain>
    </source>
</reference>
<dbReference type="Pfam" id="PF03573">
    <property type="entry name" value="OprD"/>
    <property type="match status" value="1"/>
</dbReference>
<keyword evidence="3 4" id="KW-0732">Signal</keyword>
<proteinExistence type="inferred from homology"/>
<evidence type="ECO:0000313" key="5">
    <source>
        <dbReference type="EMBL" id="ASP48356.1"/>
    </source>
</evidence>
<protein>
    <submittedName>
        <fullName evidence="5">Outer membrane porin, OprD family</fullName>
    </submittedName>
</protein>
<dbReference type="PANTHER" id="PTHR34596:SF2">
    <property type="entry name" value="CHITOPORIN"/>
    <property type="match status" value="1"/>
</dbReference>
<gene>
    <name evidence="5" type="ORF">B5D82_11640</name>
</gene>
<dbReference type="Proteomes" id="UP000202259">
    <property type="component" value="Chromosome"/>
</dbReference>
<dbReference type="GO" id="GO:0015288">
    <property type="term" value="F:porin activity"/>
    <property type="evidence" value="ECO:0007669"/>
    <property type="project" value="TreeGrafter"/>
</dbReference>
<evidence type="ECO:0000256" key="3">
    <source>
        <dbReference type="ARBA" id="ARBA00022729"/>
    </source>
</evidence>
<evidence type="ECO:0000313" key="6">
    <source>
        <dbReference type="Proteomes" id="UP000202259"/>
    </source>
</evidence>
<evidence type="ECO:0000256" key="2">
    <source>
        <dbReference type="ARBA" id="ARBA00022448"/>
    </source>
</evidence>
<evidence type="ECO:0000256" key="4">
    <source>
        <dbReference type="SAM" id="SignalP"/>
    </source>
</evidence>
<dbReference type="OrthoDB" id="784582at2"/>
<dbReference type="AlphaFoldDB" id="A0A222G8Y5"/>
<name>A0A222G8Y5_9GAMM</name>
<feature type="signal peptide" evidence="4">
    <location>
        <begin position="1"/>
        <end position="26"/>
    </location>
</feature>
<dbReference type="GO" id="GO:0016020">
    <property type="term" value="C:membrane"/>
    <property type="evidence" value="ECO:0007669"/>
    <property type="project" value="InterPro"/>
</dbReference>
<dbReference type="InterPro" id="IPR005318">
    <property type="entry name" value="OM_porin_bac"/>
</dbReference>
<keyword evidence="6" id="KW-1185">Reference proteome</keyword>
<dbReference type="InterPro" id="IPR023614">
    <property type="entry name" value="Porin_dom_sf"/>
</dbReference>
<dbReference type="SUPFAM" id="SSF56935">
    <property type="entry name" value="Porins"/>
    <property type="match status" value="1"/>
</dbReference>
<evidence type="ECO:0000256" key="1">
    <source>
        <dbReference type="ARBA" id="ARBA00009075"/>
    </source>
</evidence>
<dbReference type="EMBL" id="CP020465">
    <property type="protein sequence ID" value="ASP48356.1"/>
    <property type="molecule type" value="Genomic_DNA"/>
</dbReference>
<comment type="similarity">
    <text evidence="1">Belongs to the outer membrane porin (Opr) (TC 1.B.25) family.</text>
</comment>
<organism evidence="5 6">
    <name type="scientific">Cognaticolwellia beringensis</name>
    <dbReference type="NCBI Taxonomy" id="1967665"/>
    <lineage>
        <taxon>Bacteria</taxon>
        <taxon>Pseudomonadati</taxon>
        <taxon>Pseudomonadota</taxon>
        <taxon>Gammaproteobacteria</taxon>
        <taxon>Alteromonadales</taxon>
        <taxon>Colwelliaceae</taxon>
        <taxon>Cognaticolwellia</taxon>
    </lineage>
</organism>
<dbReference type="PANTHER" id="PTHR34596">
    <property type="entry name" value="CHITOPORIN"/>
    <property type="match status" value="1"/>
</dbReference>